<gene>
    <name evidence="1" type="ORF">COCHEDRAFT_1020854</name>
</gene>
<protein>
    <submittedName>
        <fullName evidence="1">Uncharacterized protein</fullName>
    </submittedName>
</protein>
<keyword evidence="2" id="KW-1185">Reference proteome</keyword>
<evidence type="ECO:0000313" key="2">
    <source>
        <dbReference type="Proteomes" id="UP000016936"/>
    </source>
</evidence>
<accession>M2U388</accession>
<dbReference type="EMBL" id="KB445574">
    <property type="protein sequence ID" value="EMD93024.1"/>
    <property type="molecule type" value="Genomic_DNA"/>
</dbReference>
<reference evidence="2" key="2">
    <citation type="journal article" date="2013" name="PLoS Genet.">
        <title>Comparative genome structure, secondary metabolite, and effector coding capacity across Cochliobolus pathogens.</title>
        <authorList>
            <person name="Condon B.J."/>
            <person name="Leng Y."/>
            <person name="Wu D."/>
            <person name="Bushley K.E."/>
            <person name="Ohm R.A."/>
            <person name="Otillar R."/>
            <person name="Martin J."/>
            <person name="Schackwitz W."/>
            <person name="Grimwood J."/>
            <person name="MohdZainudin N."/>
            <person name="Xue C."/>
            <person name="Wang R."/>
            <person name="Manning V.A."/>
            <person name="Dhillon B."/>
            <person name="Tu Z.J."/>
            <person name="Steffenson B.J."/>
            <person name="Salamov A."/>
            <person name="Sun H."/>
            <person name="Lowry S."/>
            <person name="LaButti K."/>
            <person name="Han J."/>
            <person name="Copeland A."/>
            <person name="Lindquist E."/>
            <person name="Barry K."/>
            <person name="Schmutz J."/>
            <person name="Baker S.E."/>
            <person name="Ciuffetti L.M."/>
            <person name="Grigoriev I.V."/>
            <person name="Zhong S."/>
            <person name="Turgeon B.G."/>
        </authorList>
    </citation>
    <scope>NUCLEOTIDE SEQUENCE [LARGE SCALE GENOMIC DNA]</scope>
    <source>
        <strain evidence="2">C5 / ATCC 48332 / race O</strain>
    </source>
</reference>
<dbReference type="OrthoDB" id="10430507at2759"/>
<dbReference type="Proteomes" id="UP000016936">
    <property type="component" value="Unassembled WGS sequence"/>
</dbReference>
<dbReference type="HOGENOM" id="CLU_2904027_0_0_1"/>
<organism evidence="1 2">
    <name type="scientific">Cochliobolus heterostrophus (strain C5 / ATCC 48332 / race O)</name>
    <name type="common">Southern corn leaf blight fungus</name>
    <name type="synonym">Bipolaris maydis</name>
    <dbReference type="NCBI Taxonomy" id="701091"/>
    <lineage>
        <taxon>Eukaryota</taxon>
        <taxon>Fungi</taxon>
        <taxon>Dikarya</taxon>
        <taxon>Ascomycota</taxon>
        <taxon>Pezizomycotina</taxon>
        <taxon>Dothideomycetes</taxon>
        <taxon>Pleosporomycetidae</taxon>
        <taxon>Pleosporales</taxon>
        <taxon>Pleosporineae</taxon>
        <taxon>Pleosporaceae</taxon>
        <taxon>Bipolaris</taxon>
    </lineage>
</organism>
<dbReference type="AlphaFoldDB" id="M2U388"/>
<reference evidence="1 2" key="1">
    <citation type="journal article" date="2012" name="PLoS Pathog.">
        <title>Diverse lifestyles and strategies of plant pathogenesis encoded in the genomes of eighteen Dothideomycetes fungi.</title>
        <authorList>
            <person name="Ohm R.A."/>
            <person name="Feau N."/>
            <person name="Henrissat B."/>
            <person name="Schoch C.L."/>
            <person name="Horwitz B.A."/>
            <person name="Barry K.W."/>
            <person name="Condon B.J."/>
            <person name="Copeland A.C."/>
            <person name="Dhillon B."/>
            <person name="Glaser F."/>
            <person name="Hesse C.N."/>
            <person name="Kosti I."/>
            <person name="LaButti K."/>
            <person name="Lindquist E.A."/>
            <person name="Lucas S."/>
            <person name="Salamov A.A."/>
            <person name="Bradshaw R.E."/>
            <person name="Ciuffetti L."/>
            <person name="Hamelin R.C."/>
            <person name="Kema G.H.J."/>
            <person name="Lawrence C."/>
            <person name="Scott J.A."/>
            <person name="Spatafora J.W."/>
            <person name="Turgeon B.G."/>
            <person name="de Wit P.J.G.M."/>
            <person name="Zhong S."/>
            <person name="Goodwin S.B."/>
            <person name="Grigoriev I.V."/>
        </authorList>
    </citation>
    <scope>NUCLEOTIDE SEQUENCE [LARGE SCALE GENOMIC DNA]</scope>
    <source>
        <strain evidence="2">C5 / ATCC 48332 / race O</strain>
    </source>
</reference>
<evidence type="ECO:0000313" key="1">
    <source>
        <dbReference type="EMBL" id="EMD93024.1"/>
    </source>
</evidence>
<sequence>MENGLWSWIKDFGRWFQGGSTTMSETTDDHPPSSRFEDVAEMFGACWDFLCGYDRQPCLSKD</sequence>
<name>M2U388_COCH5</name>
<proteinExistence type="predicted"/>